<organism evidence="1">
    <name type="scientific">Siphoviridae sp. ctRlj31</name>
    <dbReference type="NCBI Taxonomy" id="2826338"/>
    <lineage>
        <taxon>Viruses</taxon>
        <taxon>Duplodnaviria</taxon>
        <taxon>Heunggongvirae</taxon>
        <taxon>Uroviricota</taxon>
        <taxon>Caudoviricetes</taxon>
    </lineage>
</organism>
<proteinExistence type="predicted"/>
<protein>
    <submittedName>
        <fullName evidence="1">Uncharacterized protein</fullName>
    </submittedName>
</protein>
<dbReference type="EMBL" id="BK015081">
    <property type="protein sequence ID" value="DAD90297.1"/>
    <property type="molecule type" value="Genomic_DNA"/>
</dbReference>
<evidence type="ECO:0000313" key="1">
    <source>
        <dbReference type="EMBL" id="DAD90297.1"/>
    </source>
</evidence>
<name>A0A8S5N6H2_9CAUD</name>
<reference evidence="1" key="1">
    <citation type="journal article" date="2021" name="Proc. Natl. Acad. Sci. U.S.A.">
        <title>A Catalog of Tens of Thousands of Viruses from Human Metagenomes Reveals Hidden Associations with Chronic Diseases.</title>
        <authorList>
            <person name="Tisza M.J."/>
            <person name="Buck C.B."/>
        </authorList>
    </citation>
    <scope>NUCLEOTIDE SEQUENCE</scope>
    <source>
        <strain evidence="1">CtRlj31</strain>
    </source>
</reference>
<accession>A0A8S5N6H2</accession>
<sequence length="379" mass="40958">MAEINYIEINAENRSITIPQSEKLLGVENDSKAIRKYFRCPKIVGDGIDLTKSDVHINIQNASNKVSGKDRYNAENLKVSGENVTFEWSPLRKATSHKGTVRFSVCVTEEGTDREWNTTIATLNVLEGEELFTEKEREERGSDFAGILTADATADADSIELGKSAYVNGKKIEGTLTSKNEIKAVAKKTELSSTPIIIPNYGQSTMPVLKHTIEVSLADTSKPVLLKGDIKKTVVYNEAGSIYGDAKASDVRVGKTFTSSDGMKITGTLVTSEVKYGTITGKGMNGQAIETGLSNVSRFIMARKFPSSNAKHGILSLVYKDGKLSGIAGFIGVGYNSVDNHSIGTVAINKGTITYTPKADEDMSALTEGDTYDWIAIGE</sequence>